<accession>A0ABU5IRT0</accession>
<evidence type="ECO:0000313" key="1">
    <source>
        <dbReference type="EMBL" id="MDZ5461601.1"/>
    </source>
</evidence>
<dbReference type="Proteomes" id="UP001293718">
    <property type="component" value="Unassembled WGS sequence"/>
</dbReference>
<organism evidence="1 2">
    <name type="scientific">Azohydromonas lata</name>
    <dbReference type="NCBI Taxonomy" id="45677"/>
    <lineage>
        <taxon>Bacteria</taxon>
        <taxon>Pseudomonadati</taxon>
        <taxon>Pseudomonadota</taxon>
        <taxon>Betaproteobacteria</taxon>
        <taxon>Burkholderiales</taxon>
        <taxon>Sphaerotilaceae</taxon>
        <taxon>Azohydromonas</taxon>
    </lineage>
</organism>
<sequence>MGLGAIELWPEDAPEPSAGTPAQPFDASPWLDHELFGLLPLGWHAATNQRGTVLLQCEPEPGEQLIEAGNLIERMATGKESAPADWHRLSQDQRCDVLTTRLMVEPETARLIAQRVIRRLARLQPDSGHT</sequence>
<dbReference type="EMBL" id="JAXOJX010000129">
    <property type="protein sequence ID" value="MDZ5461601.1"/>
    <property type="molecule type" value="Genomic_DNA"/>
</dbReference>
<proteinExistence type="predicted"/>
<protein>
    <submittedName>
        <fullName evidence="1">Uncharacterized protein</fullName>
    </submittedName>
</protein>
<name>A0ABU5IRT0_9BURK</name>
<keyword evidence="2" id="KW-1185">Reference proteome</keyword>
<comment type="caution">
    <text evidence="1">The sequence shown here is derived from an EMBL/GenBank/DDBJ whole genome shotgun (WGS) entry which is preliminary data.</text>
</comment>
<evidence type="ECO:0000313" key="2">
    <source>
        <dbReference type="Proteomes" id="UP001293718"/>
    </source>
</evidence>
<gene>
    <name evidence="1" type="ORF">SM757_34005</name>
</gene>
<reference evidence="1 2" key="1">
    <citation type="submission" date="2023-11" db="EMBL/GenBank/DDBJ databases">
        <title>Draft genome of Azohydromonas lata strain H1 (DSM1123), a polyhydroxyalkanoate producer.</title>
        <authorList>
            <person name="Traversa D."/>
            <person name="D'Addabbo P."/>
            <person name="Pazzani C."/>
            <person name="Manzari C."/>
            <person name="Chiara M."/>
            <person name="Scrascia M."/>
        </authorList>
    </citation>
    <scope>NUCLEOTIDE SEQUENCE [LARGE SCALE GENOMIC DNA]</scope>
    <source>
        <strain evidence="1 2">H1</strain>
    </source>
</reference>